<sequence>MMSKRLLFLILIVVSFKGFAQEQPDYNVENISAGLKSRASAVIRNMETTVDMRAPENVILNIKKVITVLNKNGEQAAALFLFYNKATSIKGVKGIIMDSFGKPTGKFSLSNFLDESAVSDFSLFEDARIKRYSPNVLTYPYTISYEYEIRFKQNLIIPDWYATPYSDVSVEKTSYTFISKPDDKIRIKEYNYKGTADIVKSDKATSRTWKVTNLSAIKREPYAPDPDNYLTYVKIAPEQFTYYGHKGSYSNWQELGKWVYDDLVKTRQTLSPDIIQEMNNLVKGLDSDKEKAKKIYEYVQKKTRYISVQVGIGGFQPFEAAEVHRVSYGDCKALVNYTQSLLKAVGINSLYCVVYGDNNKKSMDPDFASMDQGNHIILCVPLKSDTTWLECTSQDSPFGYLGSFTDDRVVLACTEEGGKLLKTPALTTAASLLKRKAELNLDKEGNINGKLHTDFSGSQYDNYHRIISKPSTEQLKLLKEEYDIDNIDFSNLKLVQRKDSNPVTSESLDLTIQKYAPRTNNRIYMVLNAFNKTNSIPEVRNRTLPVYINRGFTDEDEIVYNLPEGYNIEAKPSDREIKSPFGSYTVSVKMDGKKLIYNRKFVLNNGTYAADKYENLMQFFSDVSSSDNSKVIFKAD</sequence>
<dbReference type="Gene3D" id="2.60.120.1130">
    <property type="match status" value="1"/>
</dbReference>
<dbReference type="InterPro" id="IPR002931">
    <property type="entry name" value="Transglutaminase-like"/>
</dbReference>
<reference evidence="4 5" key="1">
    <citation type="submission" date="2017-10" db="EMBL/GenBank/DDBJ databases">
        <title>Whole genome of Pedobacter ginsengisoli T01R-27 isolated from tomato rhizosphere.</title>
        <authorList>
            <person name="Weon H.-Y."/>
            <person name="Lee S.A."/>
            <person name="Sang M.K."/>
            <person name="Song J."/>
        </authorList>
    </citation>
    <scope>NUCLEOTIDE SEQUENCE [LARGE SCALE GENOMIC DNA]</scope>
    <source>
        <strain evidence="4 5">T01R-27</strain>
    </source>
</reference>
<evidence type="ECO:0000313" key="4">
    <source>
        <dbReference type="EMBL" id="ATP56683.1"/>
    </source>
</evidence>
<name>A0A2D1U500_9SPHI</name>
<feature type="signal peptide" evidence="1">
    <location>
        <begin position="1"/>
        <end position="20"/>
    </location>
</feature>
<dbReference type="Pfam" id="PF12969">
    <property type="entry name" value="DUF3857"/>
    <property type="match status" value="1"/>
</dbReference>
<dbReference type="Gene3D" id="3.10.620.30">
    <property type="match status" value="1"/>
</dbReference>
<protein>
    <recommendedName>
        <fullName evidence="6">DUF3857 domain-containing protein</fullName>
    </recommendedName>
</protein>
<feature type="domain" description="Transglutaminase-like" evidence="2">
    <location>
        <begin position="280"/>
        <end position="388"/>
    </location>
</feature>
<keyword evidence="1" id="KW-0732">Signal</keyword>
<feature type="chain" id="PRO_5013608462" description="DUF3857 domain-containing protein" evidence="1">
    <location>
        <begin position="21"/>
        <end position="636"/>
    </location>
</feature>
<keyword evidence="5" id="KW-1185">Reference proteome</keyword>
<dbReference type="KEGG" id="pgs:CPT03_09450"/>
<evidence type="ECO:0000259" key="2">
    <source>
        <dbReference type="Pfam" id="PF01841"/>
    </source>
</evidence>
<organism evidence="4 5">
    <name type="scientific">Pedobacter ginsengisoli</name>
    <dbReference type="NCBI Taxonomy" id="363852"/>
    <lineage>
        <taxon>Bacteria</taxon>
        <taxon>Pseudomonadati</taxon>
        <taxon>Bacteroidota</taxon>
        <taxon>Sphingobacteriia</taxon>
        <taxon>Sphingobacteriales</taxon>
        <taxon>Sphingobacteriaceae</taxon>
        <taxon>Pedobacter</taxon>
    </lineage>
</organism>
<evidence type="ECO:0008006" key="6">
    <source>
        <dbReference type="Google" id="ProtNLM"/>
    </source>
</evidence>
<feature type="domain" description="DUF3857" evidence="3">
    <location>
        <begin position="61"/>
        <end position="217"/>
    </location>
</feature>
<dbReference type="SUPFAM" id="SSF54001">
    <property type="entry name" value="Cysteine proteinases"/>
    <property type="match status" value="1"/>
</dbReference>
<dbReference type="InterPro" id="IPR024618">
    <property type="entry name" value="DUF3857"/>
</dbReference>
<accession>A0A2D1U500</accession>
<dbReference type="InterPro" id="IPR038765">
    <property type="entry name" value="Papain-like_cys_pep_sf"/>
</dbReference>
<dbReference type="Gene3D" id="2.60.40.3140">
    <property type="match status" value="1"/>
</dbReference>
<dbReference type="AlphaFoldDB" id="A0A2D1U500"/>
<dbReference type="OrthoDB" id="8595007at2"/>
<dbReference type="EMBL" id="CP024091">
    <property type="protein sequence ID" value="ATP56683.1"/>
    <property type="molecule type" value="Genomic_DNA"/>
</dbReference>
<dbReference type="Pfam" id="PF01841">
    <property type="entry name" value="Transglut_core"/>
    <property type="match status" value="1"/>
</dbReference>
<evidence type="ECO:0000256" key="1">
    <source>
        <dbReference type="SAM" id="SignalP"/>
    </source>
</evidence>
<evidence type="ECO:0000259" key="3">
    <source>
        <dbReference type="Pfam" id="PF12969"/>
    </source>
</evidence>
<dbReference type="Proteomes" id="UP000223749">
    <property type="component" value="Chromosome"/>
</dbReference>
<proteinExistence type="predicted"/>
<gene>
    <name evidence="4" type="ORF">CPT03_09450</name>
</gene>
<evidence type="ECO:0000313" key="5">
    <source>
        <dbReference type="Proteomes" id="UP000223749"/>
    </source>
</evidence>